<reference evidence="1 2" key="1">
    <citation type="submission" date="2013-11" db="EMBL/GenBank/DDBJ databases">
        <title>Metagenomic analysis of a methanogenic consortium involved in long chain n-alkane degradation.</title>
        <authorList>
            <person name="Davidova I.A."/>
            <person name="Callaghan A.V."/>
            <person name="Wawrik B."/>
            <person name="Pruitt S."/>
            <person name="Marks C."/>
            <person name="Duncan K.E."/>
            <person name="Suflita J.M."/>
        </authorList>
    </citation>
    <scope>NUCLEOTIDE SEQUENCE [LARGE SCALE GENOMIC DNA]</scope>
    <source>
        <strain evidence="1 2">SPR</strain>
    </source>
</reference>
<dbReference type="AlphaFoldDB" id="A0A0D2GBV9"/>
<accession>A0A0D2GBV9</accession>
<keyword evidence="2" id="KW-1185">Reference proteome</keyword>
<dbReference type="InterPro" id="IPR017695">
    <property type="entry name" value="Se-dep_Mo_hydrolase_YqeB"/>
</dbReference>
<evidence type="ECO:0000313" key="2">
    <source>
        <dbReference type="Proteomes" id="UP000032233"/>
    </source>
</evidence>
<dbReference type="Proteomes" id="UP000032233">
    <property type="component" value="Unassembled WGS sequence"/>
</dbReference>
<dbReference type="EMBL" id="AZAC01000033">
    <property type="protein sequence ID" value="KIX12382.1"/>
    <property type="molecule type" value="Genomic_DNA"/>
</dbReference>
<gene>
    <name evidence="1" type="ORF">X474_19470</name>
</gene>
<proteinExistence type="predicted"/>
<dbReference type="STRING" id="1429043.X474_19470"/>
<dbReference type="InParanoid" id="A0A0D2GBV9"/>
<comment type="caution">
    <text evidence="1">The sequence shown here is derived from an EMBL/GenBank/DDBJ whole genome shotgun (WGS) entry which is preliminary data.</text>
</comment>
<name>A0A0D2GBV9_9BACT</name>
<dbReference type="OrthoDB" id="9815497at2"/>
<dbReference type="Gene3D" id="3.40.630.10">
    <property type="entry name" value="Zn peptidases"/>
    <property type="match status" value="1"/>
</dbReference>
<dbReference type="NCBIfam" id="TIGR03309">
    <property type="entry name" value="matur_yqeB"/>
    <property type="match status" value="1"/>
</dbReference>
<dbReference type="PATRIC" id="fig|1429043.3.peg.4126"/>
<dbReference type="RefSeq" id="WP_052515360.1">
    <property type="nucleotide sequence ID" value="NZ_AZAC01000033.1"/>
</dbReference>
<sequence length="276" mass="29521">MAEIKGVSELNDLKDLRVVIKSAGEMASGVAYRLVQAGFKVLTTEVPAPLAVRRAVSFCEAVHDQEKTVEGLTARLAKNVEHALKIQEKGMLPVLLDPELTCLTEYRPKVVVDAIIAKRNTGLKKSMADLTIGLGPGFNAPDEVHLAIETNRGHNLGRLIYQGSPEPNTGVPGSMAGVTAKRVLRAPADGRFQPKCQLGDTVKEGQVLALINEAELTAQVSGVVRGLIRPGSQVNQGLKVGDIDPRGKVEYLNTISEKARALGGSVLEAIMHAFNH</sequence>
<organism evidence="1 2">
    <name type="scientific">Dethiosulfatarculus sandiegensis</name>
    <dbReference type="NCBI Taxonomy" id="1429043"/>
    <lineage>
        <taxon>Bacteria</taxon>
        <taxon>Pseudomonadati</taxon>
        <taxon>Thermodesulfobacteriota</taxon>
        <taxon>Desulfarculia</taxon>
        <taxon>Desulfarculales</taxon>
        <taxon>Desulfarculaceae</taxon>
        <taxon>Dethiosulfatarculus</taxon>
    </lineage>
</organism>
<evidence type="ECO:0000313" key="1">
    <source>
        <dbReference type="EMBL" id="KIX12382.1"/>
    </source>
</evidence>
<protein>
    <submittedName>
        <fullName evidence="1">Molybdenum hydroxylase</fullName>
    </submittedName>
</protein>